<reference evidence="1 2" key="1">
    <citation type="journal article" date="2019" name="Int. J. Syst. Evol. Microbiol.">
        <title>The Global Catalogue of Microorganisms (GCM) 10K type strain sequencing project: providing services to taxonomists for standard genome sequencing and annotation.</title>
        <authorList>
            <consortium name="The Broad Institute Genomics Platform"/>
            <consortium name="The Broad Institute Genome Sequencing Center for Infectious Disease"/>
            <person name="Wu L."/>
            <person name="Ma J."/>
        </authorList>
    </citation>
    <scope>NUCLEOTIDE SEQUENCE [LARGE SCALE GENOMIC DNA]</scope>
    <source>
        <strain evidence="1 2">JCM 13850</strain>
    </source>
</reference>
<dbReference type="RefSeq" id="WP_344272246.1">
    <property type="nucleotide sequence ID" value="NZ_BAAAMR010000050.1"/>
</dbReference>
<evidence type="ECO:0000313" key="2">
    <source>
        <dbReference type="Proteomes" id="UP001501020"/>
    </source>
</evidence>
<dbReference type="Proteomes" id="UP001501020">
    <property type="component" value="Unassembled WGS sequence"/>
</dbReference>
<accession>A0ABN2ZWE3</accession>
<comment type="caution">
    <text evidence="1">The sequence shown here is derived from an EMBL/GenBank/DDBJ whole genome shotgun (WGS) entry which is preliminary data.</text>
</comment>
<gene>
    <name evidence="1" type="ORF">GCM10009727_52120</name>
</gene>
<evidence type="ECO:0000313" key="1">
    <source>
        <dbReference type="EMBL" id="GAA2148929.1"/>
    </source>
</evidence>
<keyword evidence="2" id="KW-1185">Reference proteome</keyword>
<dbReference type="EMBL" id="BAAAMR010000050">
    <property type="protein sequence ID" value="GAA2148929.1"/>
    <property type="molecule type" value="Genomic_DNA"/>
</dbReference>
<sequence length="240" mass="25910">MPGLEPLGDLLLELSRTPQIQAAMACDPEDSCSATGTLLIVSNPPWPARRIAWTGVFVWHGGDDDGQQIGRTVTQAAAQIRHALGAADADGASPGPMPSFTRLPPYARAAADVETLCTVMFADYTGDPGARQHDPLDVVEALDRHGLVPISNTLTMRIFSQIEDLVSVHGLGRAQDIMRSRCMQAVPEESRTLHRLMHQHLRGGAPPQVPEDHQVAFLTSLLLLHTLLQADLLHVDPPAP</sequence>
<organism evidence="1 2">
    <name type="scientific">Actinomadura napierensis</name>
    <dbReference type="NCBI Taxonomy" id="267854"/>
    <lineage>
        <taxon>Bacteria</taxon>
        <taxon>Bacillati</taxon>
        <taxon>Actinomycetota</taxon>
        <taxon>Actinomycetes</taxon>
        <taxon>Streptosporangiales</taxon>
        <taxon>Thermomonosporaceae</taxon>
        <taxon>Actinomadura</taxon>
    </lineage>
</organism>
<proteinExistence type="predicted"/>
<name>A0ABN2ZWE3_9ACTN</name>
<protein>
    <submittedName>
        <fullName evidence="1">Uncharacterized protein</fullName>
    </submittedName>
</protein>